<keyword evidence="7" id="KW-1185">Reference proteome</keyword>
<dbReference type="InterPro" id="IPR007318">
    <property type="entry name" value="Phopholipid_MeTrfase"/>
</dbReference>
<feature type="transmembrane region" description="Helical" evidence="5">
    <location>
        <begin position="58"/>
        <end position="80"/>
    </location>
</feature>
<dbReference type="Proteomes" id="UP000029549">
    <property type="component" value="Unassembled WGS sequence"/>
</dbReference>
<evidence type="ECO:0000313" key="6">
    <source>
        <dbReference type="EMBL" id="KGH06969.1"/>
    </source>
</evidence>
<sequence length="178" mass="19779">MQQHMIDHEATLSFRLECMISQSPAQNKSSLLMLRVPPMALFAVFAVAMWLLPGILPIGFTASWMVALMLAAVGGAFCLAGVRAFQHARTTVNPITPAASTALVVSGIYRVTRNPMYLGFALLLLALAMYLGKLSGFLLVPLFMAYLQHFQIRPEERALQAKFGALFVTYCRQVRRWL</sequence>
<feature type="transmembrane region" description="Helical" evidence="5">
    <location>
        <begin position="32"/>
        <end position="52"/>
    </location>
</feature>
<dbReference type="GO" id="GO:0012505">
    <property type="term" value="C:endomembrane system"/>
    <property type="evidence" value="ECO:0007669"/>
    <property type="project" value="UniProtKB-SubCell"/>
</dbReference>
<keyword evidence="6" id="KW-0489">Methyltransferase</keyword>
<evidence type="ECO:0000256" key="1">
    <source>
        <dbReference type="ARBA" id="ARBA00004127"/>
    </source>
</evidence>
<dbReference type="GO" id="GO:0032259">
    <property type="term" value="P:methylation"/>
    <property type="evidence" value="ECO:0007669"/>
    <property type="project" value="UniProtKB-KW"/>
</dbReference>
<evidence type="ECO:0000256" key="2">
    <source>
        <dbReference type="ARBA" id="ARBA00022692"/>
    </source>
</evidence>
<accession>A0A0E3BVW7</accession>
<dbReference type="PANTHER" id="PTHR12714">
    <property type="entry name" value="PROTEIN-S ISOPRENYLCYSTEINE O-METHYLTRANSFERASE"/>
    <property type="match status" value="1"/>
</dbReference>
<comment type="caution">
    <text evidence="6">The sequence shown here is derived from an EMBL/GenBank/DDBJ whole genome shotgun (WGS) entry which is preliminary data.</text>
</comment>
<dbReference type="GO" id="GO:0008168">
    <property type="term" value="F:methyltransferase activity"/>
    <property type="evidence" value="ECO:0007669"/>
    <property type="project" value="UniProtKB-KW"/>
</dbReference>
<dbReference type="EMBL" id="AWTP01000137">
    <property type="protein sequence ID" value="KGH06969.1"/>
    <property type="molecule type" value="Genomic_DNA"/>
</dbReference>
<keyword evidence="3 5" id="KW-1133">Transmembrane helix</keyword>
<name>A0A0E3BVW7_9BURK</name>
<feature type="transmembrane region" description="Helical" evidence="5">
    <location>
        <begin position="117"/>
        <end position="147"/>
    </location>
</feature>
<comment type="subcellular location">
    <subcellularLocation>
        <location evidence="1">Endomembrane system</location>
        <topology evidence="1">Multi-pass membrane protein</topology>
    </subcellularLocation>
</comment>
<dbReference type="Pfam" id="PF04191">
    <property type="entry name" value="PEMT"/>
    <property type="match status" value="1"/>
</dbReference>
<organism evidence="6 7">
    <name type="scientific">Comamonas thiooxydans</name>
    <dbReference type="NCBI Taxonomy" id="363952"/>
    <lineage>
        <taxon>Bacteria</taxon>
        <taxon>Pseudomonadati</taxon>
        <taxon>Pseudomonadota</taxon>
        <taxon>Betaproteobacteria</taxon>
        <taxon>Burkholderiales</taxon>
        <taxon>Comamonadaceae</taxon>
        <taxon>Comamonas</taxon>
    </lineage>
</organism>
<keyword evidence="4 5" id="KW-0472">Membrane</keyword>
<protein>
    <submittedName>
        <fullName evidence="6">Protein-S-isoprenylcysteine methyltransferase</fullName>
    </submittedName>
</protein>
<dbReference type="Gene3D" id="1.20.120.1630">
    <property type="match status" value="1"/>
</dbReference>
<gene>
    <name evidence="6" type="ORF">P608_21425</name>
</gene>
<proteinExistence type="predicted"/>
<evidence type="ECO:0000256" key="5">
    <source>
        <dbReference type="SAM" id="Phobius"/>
    </source>
</evidence>
<keyword evidence="6" id="KW-0808">Transferase</keyword>
<evidence type="ECO:0000256" key="3">
    <source>
        <dbReference type="ARBA" id="ARBA00022989"/>
    </source>
</evidence>
<keyword evidence="2 5" id="KW-0812">Transmembrane</keyword>
<dbReference type="AlphaFoldDB" id="A0A0E3BVW7"/>
<reference evidence="6 7" key="1">
    <citation type="submission" date="2013-09" db="EMBL/GenBank/DDBJ databases">
        <title>High correlation between genotypes and phenotypes of environmental bacteria Comamonas testosteroni strains.</title>
        <authorList>
            <person name="Liu L."/>
            <person name="Zhu W."/>
            <person name="Xia X."/>
            <person name="Xu B."/>
            <person name="Luo M."/>
            <person name="Wang G."/>
        </authorList>
    </citation>
    <scope>NUCLEOTIDE SEQUENCE [LARGE SCALE GENOMIC DNA]</scope>
    <source>
        <strain evidence="6 7">DF2</strain>
    </source>
</reference>
<evidence type="ECO:0000256" key="4">
    <source>
        <dbReference type="ARBA" id="ARBA00023136"/>
    </source>
</evidence>
<dbReference type="PANTHER" id="PTHR12714:SF24">
    <property type="entry name" value="SLR1182 PROTEIN"/>
    <property type="match status" value="1"/>
</dbReference>
<dbReference type="RefSeq" id="WP_034395472.1">
    <property type="nucleotide sequence ID" value="NZ_AWTM01000103.1"/>
</dbReference>
<evidence type="ECO:0000313" key="7">
    <source>
        <dbReference type="Proteomes" id="UP000029549"/>
    </source>
</evidence>